<reference evidence="1" key="1">
    <citation type="submission" date="2022-09" db="EMBL/GenBank/DDBJ databases">
        <title>Diverse halophilic archaea isolated from saline environments.</title>
        <authorList>
            <person name="Cui H.-L."/>
        </authorList>
    </citation>
    <scope>NUCLEOTIDE SEQUENCE</scope>
    <source>
        <strain evidence="1">ZS-35-S2</strain>
    </source>
</reference>
<dbReference type="KEGG" id="ssai:N0B31_09640"/>
<organism evidence="1 2">
    <name type="scientific">Salinirubellus salinus</name>
    <dbReference type="NCBI Taxonomy" id="1364945"/>
    <lineage>
        <taxon>Archaea</taxon>
        <taxon>Methanobacteriati</taxon>
        <taxon>Methanobacteriota</taxon>
        <taxon>Stenosarchaea group</taxon>
        <taxon>Halobacteria</taxon>
        <taxon>Halobacteriales</taxon>
        <taxon>Natronomonadaceae</taxon>
        <taxon>Salinirubellus</taxon>
    </lineage>
</organism>
<name>A0A9E7UA15_9EURY</name>
<dbReference type="Proteomes" id="UP001057580">
    <property type="component" value="Chromosome"/>
</dbReference>
<evidence type="ECO:0000313" key="2">
    <source>
        <dbReference type="Proteomes" id="UP001057580"/>
    </source>
</evidence>
<dbReference type="GeneID" id="74942684"/>
<dbReference type="AlphaFoldDB" id="A0A9E7UA15"/>
<protein>
    <submittedName>
        <fullName evidence="1">Uncharacterized protein</fullName>
    </submittedName>
</protein>
<dbReference type="EMBL" id="CP104003">
    <property type="protein sequence ID" value="UWM56536.1"/>
    <property type="molecule type" value="Genomic_DNA"/>
</dbReference>
<evidence type="ECO:0000313" key="1">
    <source>
        <dbReference type="EMBL" id="UWM56536.1"/>
    </source>
</evidence>
<accession>A0A9E7UA15</accession>
<dbReference type="RefSeq" id="WP_260643650.1">
    <property type="nucleotide sequence ID" value="NZ_CP104003.1"/>
</dbReference>
<sequence>MSVQRTPQRVRAEVELRVPRGAMGDLEQGVHDVLSKVDAVGCVERAEVRDVRPTSFDIHVTVAAALEVRAERADVRETLLDGFGIERLEHVEYG</sequence>
<gene>
    <name evidence="1" type="ORF">N0B31_09640</name>
</gene>
<proteinExistence type="predicted"/>
<keyword evidence="2" id="KW-1185">Reference proteome</keyword>